<evidence type="ECO:0000256" key="1">
    <source>
        <dbReference type="SAM" id="Phobius"/>
    </source>
</evidence>
<evidence type="ECO:0000313" key="3">
    <source>
        <dbReference type="Proteomes" id="UP000191240"/>
    </source>
</evidence>
<evidence type="ECO:0000313" key="2">
    <source>
        <dbReference type="EMBL" id="SHI56300.1"/>
    </source>
</evidence>
<accession>A0A1M6C5K2</accession>
<keyword evidence="1" id="KW-0812">Transmembrane</keyword>
<dbReference type="Proteomes" id="UP000191240">
    <property type="component" value="Unassembled WGS sequence"/>
</dbReference>
<evidence type="ECO:0008006" key="4">
    <source>
        <dbReference type="Google" id="ProtNLM"/>
    </source>
</evidence>
<sequence>MTDVMAFLVGMVLGGCLVISIMCVVIQGYVEGMKDSNRR</sequence>
<dbReference type="EMBL" id="FQYW01000007">
    <property type="protein sequence ID" value="SHI56300.1"/>
    <property type="molecule type" value="Genomic_DNA"/>
</dbReference>
<organism evidence="2 3">
    <name type="scientific">Anaerovibrio lipolyticus DSM 3074</name>
    <dbReference type="NCBI Taxonomy" id="1120997"/>
    <lineage>
        <taxon>Bacteria</taxon>
        <taxon>Bacillati</taxon>
        <taxon>Bacillota</taxon>
        <taxon>Negativicutes</taxon>
        <taxon>Selenomonadales</taxon>
        <taxon>Selenomonadaceae</taxon>
        <taxon>Anaerovibrio</taxon>
    </lineage>
</organism>
<reference evidence="2 3" key="1">
    <citation type="submission" date="2016-11" db="EMBL/GenBank/DDBJ databases">
        <authorList>
            <person name="Jaros S."/>
            <person name="Januszkiewicz K."/>
            <person name="Wedrychowicz H."/>
        </authorList>
    </citation>
    <scope>NUCLEOTIDE SEQUENCE [LARGE SCALE GENOMIC DNA]</scope>
    <source>
        <strain evidence="2 3">DSM 3074</strain>
    </source>
</reference>
<keyword evidence="1" id="KW-1133">Transmembrane helix</keyword>
<gene>
    <name evidence="2" type="ORF">SAMN02745671_01012</name>
</gene>
<keyword evidence="1" id="KW-0472">Membrane</keyword>
<protein>
    <recommendedName>
        <fullName evidence="4">DUF3789 domain-containing protein</fullName>
    </recommendedName>
</protein>
<proteinExistence type="predicted"/>
<feature type="transmembrane region" description="Helical" evidence="1">
    <location>
        <begin position="6"/>
        <end position="30"/>
    </location>
</feature>
<dbReference type="AlphaFoldDB" id="A0A1M6C5K2"/>
<name>A0A1M6C5K2_9FIRM</name>